<keyword evidence="6 7" id="KW-0472">Membrane</keyword>
<dbReference type="PANTHER" id="PTHR43394:SF1">
    <property type="entry name" value="ATP-BINDING CASSETTE SUB-FAMILY B MEMBER 10, MITOCHONDRIAL"/>
    <property type="match status" value="1"/>
</dbReference>
<dbReference type="InterPro" id="IPR003593">
    <property type="entry name" value="AAA+_ATPase"/>
</dbReference>
<dbReference type="EMBL" id="BAAACX010000004">
    <property type="protein sequence ID" value="GAA0376240.1"/>
    <property type="molecule type" value="Genomic_DNA"/>
</dbReference>
<evidence type="ECO:0000256" key="6">
    <source>
        <dbReference type="ARBA" id="ARBA00023136"/>
    </source>
</evidence>
<evidence type="ECO:0000256" key="2">
    <source>
        <dbReference type="ARBA" id="ARBA00022692"/>
    </source>
</evidence>
<feature type="transmembrane region" description="Helical" evidence="7">
    <location>
        <begin position="65"/>
        <end position="83"/>
    </location>
</feature>
<dbReference type="Pfam" id="PF00005">
    <property type="entry name" value="ABC_tran"/>
    <property type="match status" value="1"/>
</dbReference>
<dbReference type="PROSITE" id="PS50929">
    <property type="entry name" value="ABC_TM1F"/>
    <property type="match status" value="1"/>
</dbReference>
<evidence type="ECO:0000313" key="10">
    <source>
        <dbReference type="EMBL" id="GAA0376240.1"/>
    </source>
</evidence>
<reference evidence="10 11" key="1">
    <citation type="journal article" date="2019" name="Int. J. Syst. Evol. Microbiol.">
        <title>The Global Catalogue of Microorganisms (GCM) 10K type strain sequencing project: providing services to taxonomists for standard genome sequencing and annotation.</title>
        <authorList>
            <consortium name="The Broad Institute Genomics Platform"/>
            <consortium name="The Broad Institute Genome Sequencing Center for Infectious Disease"/>
            <person name="Wu L."/>
            <person name="Ma J."/>
        </authorList>
    </citation>
    <scope>NUCLEOTIDE SEQUENCE [LARGE SCALE GENOMIC DNA]</scope>
    <source>
        <strain evidence="10 11">JCM 12774</strain>
    </source>
</reference>
<dbReference type="Proteomes" id="UP001500340">
    <property type="component" value="Unassembled WGS sequence"/>
</dbReference>
<feature type="transmembrane region" description="Helical" evidence="7">
    <location>
        <begin position="165"/>
        <end position="182"/>
    </location>
</feature>
<keyword evidence="11" id="KW-1185">Reference proteome</keyword>
<dbReference type="SMART" id="SM00382">
    <property type="entry name" value="AAA"/>
    <property type="match status" value="1"/>
</dbReference>
<dbReference type="Pfam" id="PF00664">
    <property type="entry name" value="ABC_membrane"/>
    <property type="match status" value="1"/>
</dbReference>
<dbReference type="RefSeq" id="WP_343856894.1">
    <property type="nucleotide sequence ID" value="NZ_BAAACX010000004.1"/>
</dbReference>
<proteinExistence type="predicted"/>
<gene>
    <name evidence="10" type="ORF">GCM10008933_04300</name>
</gene>
<feature type="transmembrane region" description="Helical" evidence="7">
    <location>
        <begin position="252"/>
        <end position="272"/>
    </location>
</feature>
<evidence type="ECO:0000259" key="9">
    <source>
        <dbReference type="PROSITE" id="PS50929"/>
    </source>
</evidence>
<dbReference type="PANTHER" id="PTHR43394">
    <property type="entry name" value="ATP-DEPENDENT PERMEASE MDL1, MITOCHONDRIAL"/>
    <property type="match status" value="1"/>
</dbReference>
<feature type="transmembrane region" description="Helical" evidence="7">
    <location>
        <begin position="25"/>
        <end position="45"/>
    </location>
</feature>
<dbReference type="PROSITE" id="PS50893">
    <property type="entry name" value="ABC_TRANSPORTER_2"/>
    <property type="match status" value="1"/>
</dbReference>
<evidence type="ECO:0000256" key="1">
    <source>
        <dbReference type="ARBA" id="ARBA00004651"/>
    </source>
</evidence>
<keyword evidence="4 10" id="KW-0067">ATP-binding</keyword>
<dbReference type="GO" id="GO:0005524">
    <property type="term" value="F:ATP binding"/>
    <property type="evidence" value="ECO:0007669"/>
    <property type="project" value="UniProtKB-KW"/>
</dbReference>
<evidence type="ECO:0000256" key="5">
    <source>
        <dbReference type="ARBA" id="ARBA00022989"/>
    </source>
</evidence>
<feature type="transmembrane region" description="Helical" evidence="7">
    <location>
        <begin position="139"/>
        <end position="159"/>
    </location>
</feature>
<protein>
    <submittedName>
        <fullName evidence="10">ABC transporter ATP-binding protein</fullName>
    </submittedName>
</protein>
<dbReference type="SUPFAM" id="SSF90123">
    <property type="entry name" value="ABC transporter transmembrane region"/>
    <property type="match status" value="1"/>
</dbReference>
<evidence type="ECO:0000256" key="7">
    <source>
        <dbReference type="SAM" id="Phobius"/>
    </source>
</evidence>
<organism evidence="10 11">
    <name type="scientific">Paenibacillus motobuensis</name>
    <dbReference type="NCBI Taxonomy" id="295324"/>
    <lineage>
        <taxon>Bacteria</taxon>
        <taxon>Bacillati</taxon>
        <taxon>Bacillota</taxon>
        <taxon>Bacilli</taxon>
        <taxon>Bacillales</taxon>
        <taxon>Paenibacillaceae</taxon>
        <taxon>Paenibacillus</taxon>
    </lineage>
</organism>
<evidence type="ECO:0000256" key="4">
    <source>
        <dbReference type="ARBA" id="ARBA00022840"/>
    </source>
</evidence>
<dbReference type="InterPro" id="IPR036640">
    <property type="entry name" value="ABC1_TM_sf"/>
</dbReference>
<name>A0ABN0XYJ1_9BACL</name>
<keyword evidence="2 7" id="KW-0812">Transmembrane</keyword>
<dbReference type="InterPro" id="IPR039421">
    <property type="entry name" value="Type_1_exporter"/>
</dbReference>
<feature type="domain" description="ABC transporter" evidence="8">
    <location>
        <begin position="344"/>
        <end position="585"/>
    </location>
</feature>
<keyword evidence="3" id="KW-0547">Nucleotide-binding</keyword>
<comment type="caution">
    <text evidence="10">The sequence shown here is derived from an EMBL/GenBank/DDBJ whole genome shotgun (WGS) entry which is preliminary data.</text>
</comment>
<dbReference type="InterPro" id="IPR027417">
    <property type="entry name" value="P-loop_NTPase"/>
</dbReference>
<dbReference type="SUPFAM" id="SSF52540">
    <property type="entry name" value="P-loop containing nucleoside triphosphate hydrolases"/>
    <property type="match status" value="1"/>
</dbReference>
<dbReference type="Gene3D" id="1.20.1560.10">
    <property type="entry name" value="ABC transporter type 1, transmembrane domain"/>
    <property type="match status" value="1"/>
</dbReference>
<dbReference type="InterPro" id="IPR003439">
    <property type="entry name" value="ABC_transporter-like_ATP-bd"/>
</dbReference>
<dbReference type="InterPro" id="IPR011527">
    <property type="entry name" value="ABC1_TM_dom"/>
</dbReference>
<comment type="subcellular location">
    <subcellularLocation>
        <location evidence="1">Cell membrane</location>
        <topology evidence="1">Multi-pass membrane protein</topology>
    </subcellularLocation>
</comment>
<dbReference type="InterPro" id="IPR017871">
    <property type="entry name" value="ABC_transporter-like_CS"/>
</dbReference>
<dbReference type="Gene3D" id="3.40.50.300">
    <property type="entry name" value="P-loop containing nucleotide triphosphate hydrolases"/>
    <property type="match status" value="1"/>
</dbReference>
<evidence type="ECO:0000256" key="3">
    <source>
        <dbReference type="ARBA" id="ARBA00022741"/>
    </source>
</evidence>
<keyword evidence="5 7" id="KW-1133">Transmembrane helix</keyword>
<evidence type="ECO:0000313" key="11">
    <source>
        <dbReference type="Proteomes" id="UP001500340"/>
    </source>
</evidence>
<dbReference type="PROSITE" id="PS00211">
    <property type="entry name" value="ABC_TRANSPORTER_1"/>
    <property type="match status" value="1"/>
</dbReference>
<evidence type="ECO:0000259" key="8">
    <source>
        <dbReference type="PROSITE" id="PS50893"/>
    </source>
</evidence>
<feature type="domain" description="ABC transmembrane type-1" evidence="9">
    <location>
        <begin position="34"/>
        <end position="312"/>
    </location>
</feature>
<accession>A0ABN0XYJ1</accession>
<sequence>MKDTTGFVHAIKYSLHICWIAAKGYTIFNVMIQIVNALLPFITILLTKKLIDTLSLSFESQNSNFLLILILLGGVNLTTAILSKIHEYTQTMQENLLQNYINVELMHKKLGMDMEYFDSPKYQNILHAVERDVYALNSVAWNVFQFIGAWVALVSSWVLFSKESILFAIVVTVTILPTVIANQKYTRLLYMWSLEQTPKERQMDYIRWISGEKTFSSDIRLFHLKDLLMNKYKTIWSLHFNGKRKVLKGKTVITVFLNLLPEFVSVFILVSLSRDILSGLRTIGDYTLYTGLLTQLTGGLYLVIQTGMSIYGDKLKIDTLQRFNQYHNRILDKGDKDLVGPVSIEFRDVSFKYPDTDVYILQHLNFTVQAGEKICLVGTNGAGKSTIIKLLLRFYDVTEGYILLNGVDVQEYKIESLRKQFSTLFQQYVNYSFSLRENVTISDSQKTISDQEVVNILHQAGADHILQHAPDGLESYVTKFFSEKGLELSGGQRQKIALARALYRSCSVIIFDEPSASLDPEAEHTMFQNISTLWSDKTAIYTSHRLSAVHLADRIIFLEGGRIIEQGTHKELMNLNGEYSRLYHLQADKYDIKSGVI</sequence>